<sequence length="115" mass="12692">MLLNPKRASLRSWLSTTEAEKGERLECLDGLKCSCSWCETESFFSHTAELITFQLLQSKKSKTLKLHISQTSCSLRFILKEGVPQSCICNTGAAATCLVIYRIKDAEKSASGGNL</sequence>
<evidence type="ECO:0000313" key="2">
    <source>
        <dbReference type="Proteomes" id="UP001345963"/>
    </source>
</evidence>
<comment type="caution">
    <text evidence="1">The sequence shown here is derived from an EMBL/GenBank/DDBJ whole genome shotgun (WGS) entry which is preliminary data.</text>
</comment>
<proteinExistence type="predicted"/>
<protein>
    <submittedName>
        <fullName evidence="1">Uncharacterized protein</fullName>
    </submittedName>
</protein>
<keyword evidence="2" id="KW-1185">Reference proteome</keyword>
<name>A0ABU7B0V5_9TELE</name>
<organism evidence="1 2">
    <name type="scientific">Ataeniobius toweri</name>
    <dbReference type="NCBI Taxonomy" id="208326"/>
    <lineage>
        <taxon>Eukaryota</taxon>
        <taxon>Metazoa</taxon>
        <taxon>Chordata</taxon>
        <taxon>Craniata</taxon>
        <taxon>Vertebrata</taxon>
        <taxon>Euteleostomi</taxon>
        <taxon>Actinopterygii</taxon>
        <taxon>Neopterygii</taxon>
        <taxon>Teleostei</taxon>
        <taxon>Neoteleostei</taxon>
        <taxon>Acanthomorphata</taxon>
        <taxon>Ovalentaria</taxon>
        <taxon>Atherinomorphae</taxon>
        <taxon>Cyprinodontiformes</taxon>
        <taxon>Goodeidae</taxon>
        <taxon>Ataeniobius</taxon>
    </lineage>
</organism>
<dbReference type="EMBL" id="JAHUTI010034032">
    <property type="protein sequence ID" value="MED6243494.1"/>
    <property type="molecule type" value="Genomic_DNA"/>
</dbReference>
<reference evidence="1 2" key="1">
    <citation type="submission" date="2021-07" db="EMBL/GenBank/DDBJ databases">
        <authorList>
            <person name="Palmer J.M."/>
        </authorList>
    </citation>
    <scope>NUCLEOTIDE SEQUENCE [LARGE SCALE GENOMIC DNA]</scope>
    <source>
        <strain evidence="1 2">AT_MEX2019</strain>
        <tissue evidence="1">Muscle</tissue>
    </source>
</reference>
<evidence type="ECO:0000313" key="1">
    <source>
        <dbReference type="EMBL" id="MED6243494.1"/>
    </source>
</evidence>
<dbReference type="Proteomes" id="UP001345963">
    <property type="component" value="Unassembled WGS sequence"/>
</dbReference>
<gene>
    <name evidence="1" type="ORF">ATANTOWER_021172</name>
</gene>
<accession>A0ABU7B0V5</accession>